<dbReference type="AlphaFoldDB" id="A0A1C4XYN5"/>
<keyword evidence="2" id="KW-1185">Reference proteome</keyword>
<accession>A0A1C4XYN5</accession>
<sequence length="244" mass="27951">MLSEPVTQESQLGAPMDEQVTSFEESFRQYSVYKWKIERESNQRLVKLWSEIGTSNQDDGVKLILTDVAWAVGAFERAHDVLEANAMRVEEFRRNGVPAILAFLSGPYHQSLDYNLAISLWMDLADVFVWYRTIVERLGHLKRPARKGATLVTESEIETQIEKLRRRAVDEFDGARATALANKLLHESRHPGNAHDLSTSVYWKGESGDELDFAENGDARDSIWRLRQETVEQLVRFIQLATRA</sequence>
<protein>
    <submittedName>
        <fullName evidence="1">Uncharacterized protein</fullName>
    </submittedName>
</protein>
<dbReference type="Proteomes" id="UP000198243">
    <property type="component" value="Chromosome I"/>
</dbReference>
<reference evidence="2" key="1">
    <citation type="submission" date="2016-06" db="EMBL/GenBank/DDBJ databases">
        <authorList>
            <person name="Varghese N."/>
            <person name="Submissions Spin"/>
        </authorList>
    </citation>
    <scope>NUCLEOTIDE SEQUENCE [LARGE SCALE GENOMIC DNA]</scope>
    <source>
        <strain evidence="2">DSM 44875</strain>
    </source>
</reference>
<evidence type="ECO:0000313" key="2">
    <source>
        <dbReference type="Proteomes" id="UP000198243"/>
    </source>
</evidence>
<dbReference type="EMBL" id="LT607412">
    <property type="protein sequence ID" value="SCF13562.1"/>
    <property type="molecule type" value="Genomic_DNA"/>
</dbReference>
<proteinExistence type="predicted"/>
<gene>
    <name evidence="1" type="ORF">GA0070607_5967</name>
</gene>
<evidence type="ECO:0000313" key="1">
    <source>
        <dbReference type="EMBL" id="SCF13562.1"/>
    </source>
</evidence>
<organism evidence="1 2">
    <name type="scientific">Micromonospora coriariae</name>
    <dbReference type="NCBI Taxonomy" id="285665"/>
    <lineage>
        <taxon>Bacteria</taxon>
        <taxon>Bacillati</taxon>
        <taxon>Actinomycetota</taxon>
        <taxon>Actinomycetes</taxon>
        <taxon>Micromonosporales</taxon>
        <taxon>Micromonosporaceae</taxon>
        <taxon>Micromonospora</taxon>
    </lineage>
</organism>
<name>A0A1C4XYN5_9ACTN</name>